<keyword evidence="1" id="KW-0378">Hydrolase</keyword>
<dbReference type="PANTHER" id="PTHR10443:SF12">
    <property type="entry name" value="DIPEPTIDASE"/>
    <property type="match status" value="1"/>
</dbReference>
<accession>A0A6B2L5Q2</accession>
<keyword evidence="1" id="KW-0862">Zinc</keyword>
<evidence type="ECO:0000256" key="1">
    <source>
        <dbReference type="RuleBase" id="RU341113"/>
    </source>
</evidence>
<comment type="similarity">
    <text evidence="1">Belongs to the metallo-dependent hydrolases superfamily. Peptidase M19 family.</text>
</comment>
<keyword evidence="1" id="KW-0224">Dipeptidase</keyword>
<evidence type="ECO:0000313" key="2">
    <source>
        <dbReference type="EMBL" id="NDV32299.1"/>
    </source>
</evidence>
<comment type="cofactor">
    <cofactor evidence="1">
        <name>Zn(2+)</name>
        <dbReference type="ChEBI" id="CHEBI:29105"/>
    </cofactor>
</comment>
<keyword evidence="1" id="KW-0645">Protease</keyword>
<dbReference type="PROSITE" id="PS51365">
    <property type="entry name" value="RENAL_DIPEPTIDASE_2"/>
    <property type="match status" value="1"/>
</dbReference>
<dbReference type="GO" id="GO:0006508">
    <property type="term" value="P:proteolysis"/>
    <property type="evidence" value="ECO:0007669"/>
    <property type="project" value="UniProtKB-KW"/>
</dbReference>
<dbReference type="EC" id="3.4.13.19" evidence="1"/>
<dbReference type="Pfam" id="PF01244">
    <property type="entry name" value="Peptidase_M19"/>
    <property type="match status" value="1"/>
</dbReference>
<dbReference type="CDD" id="cd01301">
    <property type="entry name" value="rDP_like"/>
    <property type="match status" value="1"/>
</dbReference>
<keyword evidence="1" id="KW-0482">Metalloprotease</keyword>
<dbReference type="AlphaFoldDB" id="A0A6B2L5Q2"/>
<keyword evidence="1" id="KW-0479">Metal-binding</keyword>
<name>A0A6B2L5Q2_9EUKA</name>
<reference evidence="2" key="1">
    <citation type="journal article" date="2020" name="J. Eukaryot. Microbiol.">
        <title>De novo Sequencing, Assembly and Annotation of the Transcriptome for the Free-Living Testate Amoeba Arcella intermedia.</title>
        <authorList>
            <person name="Ribeiro G.M."/>
            <person name="Porfirio-Sousa A.L."/>
            <person name="Maurer-Alcala X.X."/>
            <person name="Katz L.A."/>
            <person name="Lahr D.J.G."/>
        </authorList>
    </citation>
    <scope>NUCLEOTIDE SEQUENCE</scope>
</reference>
<dbReference type="Gene3D" id="3.20.20.140">
    <property type="entry name" value="Metal-dependent hydrolases"/>
    <property type="match status" value="1"/>
</dbReference>
<dbReference type="InterPro" id="IPR008257">
    <property type="entry name" value="Pept_M19"/>
</dbReference>
<dbReference type="EMBL" id="GIBP01003330">
    <property type="protein sequence ID" value="NDV32299.1"/>
    <property type="molecule type" value="Transcribed_RNA"/>
</dbReference>
<dbReference type="GO" id="GO:0070573">
    <property type="term" value="F:metallodipeptidase activity"/>
    <property type="evidence" value="ECO:0007669"/>
    <property type="project" value="InterPro"/>
</dbReference>
<dbReference type="PANTHER" id="PTHR10443">
    <property type="entry name" value="MICROSOMAL DIPEPTIDASE"/>
    <property type="match status" value="1"/>
</dbReference>
<comment type="catalytic activity">
    <reaction evidence="1">
        <text>an L-aminoacyl-L-amino acid + H2O = 2 an L-alpha-amino acid</text>
        <dbReference type="Rhea" id="RHEA:48940"/>
        <dbReference type="ChEBI" id="CHEBI:15377"/>
        <dbReference type="ChEBI" id="CHEBI:59869"/>
        <dbReference type="ChEBI" id="CHEBI:77460"/>
        <dbReference type="EC" id="3.4.13.19"/>
    </reaction>
</comment>
<dbReference type="GO" id="GO:0046872">
    <property type="term" value="F:metal ion binding"/>
    <property type="evidence" value="ECO:0007669"/>
    <property type="project" value="UniProtKB-UniRule"/>
</dbReference>
<dbReference type="InterPro" id="IPR032466">
    <property type="entry name" value="Metal_Hydrolase"/>
</dbReference>
<protein>
    <recommendedName>
        <fullName evidence="1">Dipeptidase</fullName>
        <ecNumber evidence="1">3.4.13.19</ecNumber>
    </recommendedName>
</protein>
<organism evidence="2">
    <name type="scientific">Arcella intermedia</name>
    <dbReference type="NCBI Taxonomy" id="1963864"/>
    <lineage>
        <taxon>Eukaryota</taxon>
        <taxon>Amoebozoa</taxon>
        <taxon>Tubulinea</taxon>
        <taxon>Elardia</taxon>
        <taxon>Arcellinida</taxon>
        <taxon>Sphaerothecina</taxon>
        <taxon>Arcellidae</taxon>
        <taxon>Arcella</taxon>
    </lineage>
</organism>
<dbReference type="SUPFAM" id="SSF51556">
    <property type="entry name" value="Metallo-dependent hydrolases"/>
    <property type="match status" value="1"/>
</dbReference>
<proteinExistence type="inferred from homology"/>
<sequence length="405" mass="44639">MFIFLGSFVVIEVEPTDPLLRALFVLERHPLIDGHNDVPATFRELYNDSVFSVDFLNNSNFATDITRLRQGHVAAQFWSVWTPCETQGKDAVRQTLENIDVVYKLSQKYPATFSLSFTPDDITHNFQAHKISSLIGIEGAHQIDASLGALRMMFGLGARYMTLSHNCNNEVADSAANGCAEDVDCRIGACVNHTCTAEQTIGLTPFGVKVVEEMNRLGMMVDLSHVSQPAMRKALDISRAPVIFSHSNAFTLCPHRRNVPDDVLERLPHNGGVILVVFVRDFICAENASITSVLDMIDYITRGTCPSWANCSGSTFKGIGVDHVGYGSDFDGTVSYPANLTDVSHFVDLTAGLFERNYTTPEVIKIIGGNLLRVFTKAKELADSRKTVSPAETVIWPDRACRTTP</sequence>